<evidence type="ECO:0000256" key="1">
    <source>
        <dbReference type="SAM" id="SignalP"/>
    </source>
</evidence>
<comment type="caution">
    <text evidence="3">The sequence shown here is derived from an EMBL/GenBank/DDBJ whole genome shotgun (WGS) entry which is preliminary data.</text>
</comment>
<reference evidence="3 4" key="1">
    <citation type="submission" date="2020-09" db="EMBL/GenBank/DDBJ databases">
        <title>Dyella sp. 7MK23 isolated from forest soil.</title>
        <authorList>
            <person name="Fu J."/>
        </authorList>
    </citation>
    <scope>NUCLEOTIDE SEQUENCE [LARGE SCALE GENOMIC DNA]</scope>
    <source>
        <strain evidence="3 4">7MK23</strain>
    </source>
</reference>
<evidence type="ECO:0000313" key="4">
    <source>
        <dbReference type="Proteomes" id="UP000651010"/>
    </source>
</evidence>
<name>A0ABR9GEC5_9GAMM</name>
<evidence type="ECO:0000313" key="3">
    <source>
        <dbReference type="EMBL" id="MBE1162404.1"/>
    </source>
</evidence>
<keyword evidence="1" id="KW-0732">Signal</keyword>
<evidence type="ECO:0000259" key="2">
    <source>
        <dbReference type="Pfam" id="PF13628"/>
    </source>
</evidence>
<proteinExistence type="predicted"/>
<keyword evidence="4" id="KW-1185">Reference proteome</keyword>
<gene>
    <name evidence="3" type="ORF">IGX34_18620</name>
</gene>
<dbReference type="InterPro" id="IPR025419">
    <property type="entry name" value="DUF4142"/>
</dbReference>
<protein>
    <submittedName>
        <fullName evidence="3">DUF4142 domain-containing protein</fullName>
    </submittedName>
</protein>
<sequence length="209" mass="22241">MRTGHLFGFISASLLLVALTLVPGSTRAADNQSLSPEEQQFLTKAAADNATQIAMAKLALQKSQNQKVIDLANTVIQERTALNAQLAQLSQDTANAPPTADSTASLNMLQGLNGDAFDRSFAGIVVRDHNRIISAYQCIKASSTNVALHSVVHKAVADLRGNLMVALGVLRSSEWAPASHQQALTSVDTHTARTSYMGEPMSSFVAAPW</sequence>
<accession>A0ABR9GEC5</accession>
<dbReference type="Proteomes" id="UP000651010">
    <property type="component" value="Unassembled WGS sequence"/>
</dbReference>
<feature type="signal peptide" evidence="1">
    <location>
        <begin position="1"/>
        <end position="28"/>
    </location>
</feature>
<feature type="chain" id="PRO_5045679810" evidence="1">
    <location>
        <begin position="29"/>
        <end position="209"/>
    </location>
</feature>
<dbReference type="RefSeq" id="WP_192557244.1">
    <property type="nucleotide sequence ID" value="NZ_JACZZA010000013.1"/>
</dbReference>
<dbReference type="Pfam" id="PF13628">
    <property type="entry name" value="DUF4142"/>
    <property type="match status" value="1"/>
</dbReference>
<dbReference type="PANTHER" id="PTHR38593:SF1">
    <property type="entry name" value="BLR2558 PROTEIN"/>
    <property type="match status" value="1"/>
</dbReference>
<dbReference type="InterPro" id="IPR012347">
    <property type="entry name" value="Ferritin-like"/>
</dbReference>
<feature type="domain" description="DUF4142" evidence="2">
    <location>
        <begin position="37"/>
        <end position="163"/>
    </location>
</feature>
<dbReference type="PANTHER" id="PTHR38593">
    <property type="entry name" value="BLR2558 PROTEIN"/>
    <property type="match status" value="1"/>
</dbReference>
<organism evidence="3 4">
    <name type="scientific">Dyella acidiphila</name>
    <dbReference type="NCBI Taxonomy" id="2775866"/>
    <lineage>
        <taxon>Bacteria</taxon>
        <taxon>Pseudomonadati</taxon>
        <taxon>Pseudomonadota</taxon>
        <taxon>Gammaproteobacteria</taxon>
        <taxon>Lysobacterales</taxon>
        <taxon>Rhodanobacteraceae</taxon>
        <taxon>Dyella</taxon>
    </lineage>
</organism>
<dbReference type="Gene3D" id="1.20.1260.10">
    <property type="match status" value="1"/>
</dbReference>
<dbReference type="EMBL" id="JACZZA010000013">
    <property type="protein sequence ID" value="MBE1162404.1"/>
    <property type="molecule type" value="Genomic_DNA"/>
</dbReference>